<comment type="caution">
    <text evidence="1">The sequence shown here is derived from an EMBL/GenBank/DDBJ whole genome shotgun (WGS) entry which is preliminary data.</text>
</comment>
<dbReference type="AlphaFoldDB" id="A0A7C4QMG9"/>
<gene>
    <name evidence="1" type="ORF">ENS64_02370</name>
</gene>
<protein>
    <submittedName>
        <fullName evidence="1">Uncharacterized protein</fullName>
    </submittedName>
</protein>
<evidence type="ECO:0000313" key="1">
    <source>
        <dbReference type="EMBL" id="HGT38103.1"/>
    </source>
</evidence>
<accession>A0A7C4QMG9</accession>
<reference evidence="1" key="1">
    <citation type="journal article" date="2020" name="mSystems">
        <title>Genome- and Community-Level Interaction Insights into Carbon Utilization and Element Cycling Functions of Hydrothermarchaeota in Hydrothermal Sediment.</title>
        <authorList>
            <person name="Zhou Z."/>
            <person name="Liu Y."/>
            <person name="Xu W."/>
            <person name="Pan J."/>
            <person name="Luo Z.H."/>
            <person name="Li M."/>
        </authorList>
    </citation>
    <scope>NUCLEOTIDE SEQUENCE [LARGE SCALE GENOMIC DNA]</scope>
    <source>
        <strain evidence="1">SpSt-508</strain>
    </source>
</reference>
<organism evidence="1">
    <name type="scientific">Schlesneria paludicola</name>
    <dbReference type="NCBI Taxonomy" id="360056"/>
    <lineage>
        <taxon>Bacteria</taxon>
        <taxon>Pseudomonadati</taxon>
        <taxon>Planctomycetota</taxon>
        <taxon>Planctomycetia</taxon>
        <taxon>Planctomycetales</taxon>
        <taxon>Planctomycetaceae</taxon>
        <taxon>Schlesneria</taxon>
    </lineage>
</organism>
<proteinExistence type="predicted"/>
<name>A0A7C4QMG9_9PLAN</name>
<sequence length="336" mass="36296">MIRQKLRGGFVVYCPMGCKIRVSERHRGRTGKCPRCGSPFFVPLKPVRKTEAETAEAAAPPPEPGVFGKWRGWMENVHLHAVVPQKLKIKADSLLKDFQAVDLAFSEDGLLLVTLVTAAGLFGANEKKKPAVRAAVQQHLATVGKLDGLPAPAQRLYPVESLKQFSMAQPTPPDVDSLFAGVPVFGTNRIAVKLPKLGDETAVHYLSFSLSEFREFTARLAAAGGPDNLGADTDVPLVDNYQTFKCHYTDQVVQELIGLPYYQADKSFSLQLSGWRCGKCGLVVSEDARKKEKIGGLNGKGIAKAVCPKCKGKFGNHPLYSLAAPAANPTATPAMP</sequence>
<dbReference type="EMBL" id="DSVQ01000006">
    <property type="protein sequence ID" value="HGT38103.1"/>
    <property type="molecule type" value="Genomic_DNA"/>
</dbReference>